<dbReference type="InterPro" id="IPR050357">
    <property type="entry name" value="Arrestin_domain-protein"/>
</dbReference>
<evidence type="ECO:0000256" key="1">
    <source>
        <dbReference type="ARBA" id="ARBA00005298"/>
    </source>
</evidence>
<evidence type="ECO:0000313" key="4">
    <source>
        <dbReference type="EMBL" id="CAF0905004.1"/>
    </source>
</evidence>
<accession>A0A813ZW71</accession>
<dbReference type="GO" id="GO:0015031">
    <property type="term" value="P:protein transport"/>
    <property type="evidence" value="ECO:0007669"/>
    <property type="project" value="TreeGrafter"/>
</dbReference>
<reference evidence="4" key="1">
    <citation type="submission" date="2021-02" db="EMBL/GenBank/DDBJ databases">
        <authorList>
            <person name="Nowell W R."/>
        </authorList>
    </citation>
    <scope>NUCLEOTIDE SEQUENCE</scope>
    <source>
        <strain evidence="4">Ploen Becks lab</strain>
    </source>
</reference>
<dbReference type="EMBL" id="CAJNOC010001981">
    <property type="protein sequence ID" value="CAF0905004.1"/>
    <property type="molecule type" value="Genomic_DNA"/>
</dbReference>
<dbReference type="InterPro" id="IPR014756">
    <property type="entry name" value="Ig_E-set"/>
</dbReference>
<dbReference type="Proteomes" id="UP000663879">
    <property type="component" value="Unassembled WGS sequence"/>
</dbReference>
<sequence>MGKVDYFMVNLKKPNPIYYAGETLSGNLELRINTRMKINSIKMHVYGKARVWWQETEHYRSHGKSHSRTCTYSAYENYIESCLFFLVKQNDELYIEAGYYSYPFNILLPSNLPTSFEHRIGNIRYSLVATIDIPWAFDVHSVRSFSVLSHFDLNSMQALRQPMGVSGMKQFCCGPCKSDPVIISRPSFSVSISKTGFVPGETIFFSVKIDNKSNKKLDKITIYLNQKIAFHARCKSKSVYRTVAFLKCPKSIEKKSIEKWEDRFLIPSICSSSNGTCHIIQVAYDISFEFGSSGLSLNKNLRIPLVIGTIPLRSNENQSINYPFSFQASHFESEANTNMELKGEIVKSDVETYKPFYPYYDFTQLPS</sequence>
<dbReference type="PANTHER" id="PTHR11188:SF176">
    <property type="entry name" value="ARRESTIN DOMAIN-CONTAINING PROTEIN 1"/>
    <property type="match status" value="1"/>
</dbReference>
<comment type="caution">
    <text evidence="4">The sequence shown here is derived from an EMBL/GenBank/DDBJ whole genome shotgun (WGS) entry which is preliminary data.</text>
</comment>
<dbReference type="AlphaFoldDB" id="A0A813ZW71"/>
<feature type="domain" description="Galectin" evidence="3">
    <location>
        <begin position="1"/>
        <end position="148"/>
    </location>
</feature>
<dbReference type="GO" id="GO:0005737">
    <property type="term" value="C:cytoplasm"/>
    <property type="evidence" value="ECO:0007669"/>
    <property type="project" value="TreeGrafter"/>
</dbReference>
<dbReference type="PANTHER" id="PTHR11188">
    <property type="entry name" value="ARRESTIN DOMAIN CONTAINING PROTEIN"/>
    <property type="match status" value="1"/>
</dbReference>
<dbReference type="InterPro" id="IPR001079">
    <property type="entry name" value="Galectin_CRD"/>
</dbReference>
<dbReference type="Pfam" id="PF00339">
    <property type="entry name" value="Arrestin_N"/>
    <property type="match status" value="1"/>
</dbReference>
<organism evidence="4 5">
    <name type="scientific">Brachionus calyciflorus</name>
    <dbReference type="NCBI Taxonomy" id="104777"/>
    <lineage>
        <taxon>Eukaryota</taxon>
        <taxon>Metazoa</taxon>
        <taxon>Spiralia</taxon>
        <taxon>Gnathifera</taxon>
        <taxon>Rotifera</taxon>
        <taxon>Eurotatoria</taxon>
        <taxon>Monogononta</taxon>
        <taxon>Pseudotrocha</taxon>
        <taxon>Ploima</taxon>
        <taxon>Brachionidae</taxon>
        <taxon>Brachionus</taxon>
    </lineage>
</organism>
<comment type="similarity">
    <text evidence="1">Belongs to the arrestin family.</text>
</comment>
<keyword evidence="2" id="KW-0430">Lectin</keyword>
<evidence type="ECO:0000313" key="5">
    <source>
        <dbReference type="Proteomes" id="UP000663879"/>
    </source>
</evidence>
<dbReference type="SUPFAM" id="SSF81296">
    <property type="entry name" value="E set domains"/>
    <property type="match status" value="2"/>
</dbReference>
<keyword evidence="5" id="KW-1185">Reference proteome</keyword>
<protein>
    <recommendedName>
        <fullName evidence="3">Galectin domain-containing protein</fullName>
    </recommendedName>
</protein>
<proteinExistence type="inferred from homology"/>
<evidence type="ECO:0000256" key="2">
    <source>
        <dbReference type="ARBA" id="ARBA00022734"/>
    </source>
</evidence>
<dbReference type="InterPro" id="IPR011022">
    <property type="entry name" value="Arrestin_C-like"/>
</dbReference>
<dbReference type="Gene3D" id="2.60.40.640">
    <property type="match status" value="2"/>
</dbReference>
<evidence type="ECO:0000259" key="3">
    <source>
        <dbReference type="PROSITE" id="PS51304"/>
    </source>
</evidence>
<dbReference type="InterPro" id="IPR011021">
    <property type="entry name" value="Arrestin-like_N"/>
</dbReference>
<dbReference type="OrthoDB" id="2333384at2759"/>
<dbReference type="InterPro" id="IPR014752">
    <property type="entry name" value="Arrestin-like_C"/>
</dbReference>
<gene>
    <name evidence="4" type="ORF">OXX778_LOCUS11598</name>
</gene>
<dbReference type="PROSITE" id="PS51304">
    <property type="entry name" value="GALECTIN"/>
    <property type="match status" value="1"/>
</dbReference>
<dbReference type="GO" id="GO:0030246">
    <property type="term" value="F:carbohydrate binding"/>
    <property type="evidence" value="ECO:0007669"/>
    <property type="project" value="UniProtKB-KW"/>
</dbReference>
<name>A0A813ZW71_9BILA</name>
<dbReference type="Pfam" id="PF02752">
    <property type="entry name" value="Arrestin_C"/>
    <property type="match status" value="1"/>
</dbReference>
<dbReference type="SMART" id="SM01017">
    <property type="entry name" value="Arrestin_C"/>
    <property type="match status" value="1"/>
</dbReference>